<dbReference type="FunFam" id="3.10.20.30:FF:000001">
    <property type="entry name" value="Ribosome-binding ATPase YchF"/>
    <property type="match status" value="1"/>
</dbReference>
<dbReference type="InterPro" id="IPR006073">
    <property type="entry name" value="GTP-bd"/>
</dbReference>
<evidence type="ECO:0000256" key="1">
    <source>
        <dbReference type="ARBA" id="ARBA00001946"/>
    </source>
</evidence>
<dbReference type="PANTHER" id="PTHR23305">
    <property type="entry name" value="OBG GTPASE FAMILY"/>
    <property type="match status" value="1"/>
</dbReference>
<evidence type="ECO:0000259" key="5">
    <source>
        <dbReference type="PROSITE" id="PS51880"/>
    </source>
</evidence>
<dbReference type="InterPro" id="IPR004095">
    <property type="entry name" value="TGS"/>
</dbReference>
<dbReference type="InterPro" id="IPR027417">
    <property type="entry name" value="P-loop_NTPase"/>
</dbReference>
<evidence type="ECO:0000256" key="3">
    <source>
        <dbReference type="ARBA" id="ARBA00022741"/>
    </source>
</evidence>
<dbReference type="PIRSF" id="PIRSF006641">
    <property type="entry name" value="CHP00092"/>
    <property type="match status" value="1"/>
</dbReference>
<reference evidence="6" key="1">
    <citation type="submission" date="2018-05" db="EMBL/GenBank/DDBJ databases">
        <authorList>
            <person name="Lanie J.A."/>
            <person name="Ng W.-L."/>
            <person name="Kazmierczak K.M."/>
            <person name="Andrzejewski T.M."/>
            <person name="Davidsen T.M."/>
            <person name="Wayne K.J."/>
            <person name="Tettelin H."/>
            <person name="Glass J.I."/>
            <person name="Rusch D."/>
            <person name="Podicherti R."/>
            <person name="Tsui H.-C.T."/>
            <person name="Winkler M.E."/>
        </authorList>
    </citation>
    <scope>NUCLEOTIDE SEQUENCE</scope>
</reference>
<dbReference type="PANTHER" id="PTHR23305:SF18">
    <property type="entry name" value="OBG-TYPE G DOMAIN-CONTAINING PROTEIN"/>
    <property type="match status" value="1"/>
</dbReference>
<evidence type="ECO:0000256" key="2">
    <source>
        <dbReference type="ARBA" id="ARBA00022723"/>
    </source>
</evidence>
<dbReference type="Gene3D" id="1.10.150.300">
    <property type="entry name" value="TGS-like domain"/>
    <property type="match status" value="1"/>
</dbReference>
<feature type="domain" description="TGS" evidence="5">
    <location>
        <begin position="271"/>
        <end position="354"/>
    </location>
</feature>
<dbReference type="Gene3D" id="3.40.50.300">
    <property type="entry name" value="P-loop containing nucleotide triphosphate hydrolases"/>
    <property type="match status" value="1"/>
</dbReference>
<proteinExistence type="predicted"/>
<dbReference type="Gene3D" id="3.10.20.30">
    <property type="match status" value="1"/>
</dbReference>
<evidence type="ECO:0000256" key="4">
    <source>
        <dbReference type="ARBA" id="ARBA00022840"/>
    </source>
</evidence>
<dbReference type="GO" id="GO:0046872">
    <property type="term" value="F:metal ion binding"/>
    <property type="evidence" value="ECO:0007669"/>
    <property type="project" value="UniProtKB-KW"/>
</dbReference>
<dbReference type="GO" id="GO:0005737">
    <property type="term" value="C:cytoplasm"/>
    <property type="evidence" value="ECO:0007669"/>
    <property type="project" value="TreeGrafter"/>
</dbReference>
<dbReference type="PRINTS" id="PR00326">
    <property type="entry name" value="GTP1OBG"/>
</dbReference>
<dbReference type="InterPro" id="IPR012675">
    <property type="entry name" value="Beta-grasp_dom_sf"/>
</dbReference>
<dbReference type="GO" id="GO:0005524">
    <property type="term" value="F:ATP binding"/>
    <property type="evidence" value="ECO:0007669"/>
    <property type="project" value="UniProtKB-KW"/>
</dbReference>
<dbReference type="AlphaFoldDB" id="A0A381QI63"/>
<evidence type="ECO:0000313" key="6">
    <source>
        <dbReference type="EMBL" id="SUZ78650.1"/>
    </source>
</evidence>
<dbReference type="InterPro" id="IPR023192">
    <property type="entry name" value="TGS-like_dom_sf"/>
</dbReference>
<accession>A0A381QI63</accession>
<dbReference type="GO" id="GO:0005525">
    <property type="term" value="F:GTP binding"/>
    <property type="evidence" value="ECO:0007669"/>
    <property type="project" value="InterPro"/>
</dbReference>
<dbReference type="PROSITE" id="PS51880">
    <property type="entry name" value="TGS"/>
    <property type="match status" value="1"/>
</dbReference>
<comment type="cofactor">
    <cofactor evidence="1">
        <name>Mg(2+)</name>
        <dbReference type="ChEBI" id="CHEBI:18420"/>
    </cofactor>
</comment>
<organism evidence="6">
    <name type="scientific">marine metagenome</name>
    <dbReference type="NCBI Taxonomy" id="408172"/>
    <lineage>
        <taxon>unclassified sequences</taxon>
        <taxon>metagenomes</taxon>
        <taxon>ecological metagenomes</taxon>
    </lineage>
</organism>
<gene>
    <name evidence="6" type="ORF">METZ01_LOCUS31504</name>
</gene>
<dbReference type="SUPFAM" id="SSF81271">
    <property type="entry name" value="TGS-like"/>
    <property type="match status" value="1"/>
</dbReference>
<keyword evidence="2" id="KW-0479">Metal-binding</keyword>
<name>A0A381QI63_9ZZZZ</name>
<keyword evidence="4" id="KW-0067">ATP-binding</keyword>
<protein>
    <recommendedName>
        <fullName evidence="5">TGS domain-containing protein</fullName>
    </recommendedName>
</protein>
<dbReference type="Pfam" id="PF01926">
    <property type="entry name" value="MMR_HSR1"/>
    <property type="match status" value="1"/>
</dbReference>
<sequence length="356" mass="39069">MELGFIGLPNSGKSTVFNAITRADVDVTAYANPKAEPNVAIVEIDDERVDRLTEIYQPKKTVRATVTFIDFVGVSRGNVDNTEIFSPAIMGLVKNLDALAYVVRNFTDPIGGSPDPIGDVEKLDDELLLADLIVTERRIERIAQSEKKGIATHEIKLEGKALRRVHEQLDAGRPIRDLGLTNDEKGAIKGFQFLTQKPILVVVNSDEASFGKNQEAITSIGAKHPAIEFAGSFEMELVQLGETEALAFREDMGIEASARARLTKLAHEIVGYISFFTVGPKEVHAWNIKDGDNALDAAGAIHSDLARGFIRAERFTYTEIVEHGSEKALKETGLIHLEGKDYVVQDGDILLIRFSV</sequence>
<dbReference type="Pfam" id="PF06071">
    <property type="entry name" value="YchF-GTPase_C"/>
    <property type="match status" value="1"/>
</dbReference>
<dbReference type="InterPro" id="IPR004396">
    <property type="entry name" value="ATPase_YchF/OLA1"/>
</dbReference>
<dbReference type="InterPro" id="IPR013029">
    <property type="entry name" value="YchF_C"/>
</dbReference>
<keyword evidence="3" id="KW-0547">Nucleotide-binding</keyword>
<dbReference type="InterPro" id="IPR012676">
    <property type="entry name" value="TGS-like"/>
</dbReference>
<dbReference type="SUPFAM" id="SSF52540">
    <property type="entry name" value="P-loop containing nucleoside triphosphate hydrolases"/>
    <property type="match status" value="1"/>
</dbReference>
<dbReference type="GO" id="GO:0016887">
    <property type="term" value="F:ATP hydrolysis activity"/>
    <property type="evidence" value="ECO:0007669"/>
    <property type="project" value="InterPro"/>
</dbReference>
<dbReference type="EMBL" id="UINC01001361">
    <property type="protein sequence ID" value="SUZ78650.1"/>
    <property type="molecule type" value="Genomic_DNA"/>
</dbReference>